<evidence type="ECO:0000313" key="2">
    <source>
        <dbReference type="Proteomes" id="UP000507222"/>
    </source>
</evidence>
<dbReference type="EMBL" id="CAEKDK010000001">
    <property type="protein sequence ID" value="CAB4264154.1"/>
    <property type="molecule type" value="Genomic_DNA"/>
</dbReference>
<organism evidence="1 2">
    <name type="scientific">Prunus armeniaca</name>
    <name type="common">Apricot</name>
    <name type="synonym">Armeniaca vulgaris</name>
    <dbReference type="NCBI Taxonomy" id="36596"/>
    <lineage>
        <taxon>Eukaryota</taxon>
        <taxon>Viridiplantae</taxon>
        <taxon>Streptophyta</taxon>
        <taxon>Embryophyta</taxon>
        <taxon>Tracheophyta</taxon>
        <taxon>Spermatophyta</taxon>
        <taxon>Magnoliopsida</taxon>
        <taxon>eudicotyledons</taxon>
        <taxon>Gunneridae</taxon>
        <taxon>Pentapetalae</taxon>
        <taxon>rosids</taxon>
        <taxon>fabids</taxon>
        <taxon>Rosales</taxon>
        <taxon>Rosaceae</taxon>
        <taxon>Amygdaloideae</taxon>
        <taxon>Amygdaleae</taxon>
        <taxon>Prunus</taxon>
    </lineage>
</organism>
<sequence>MRHTKHALKVQFFMRTMKKLWTLRACVKICQLEHGDRNCVVKGRPWTFENPLLILGETNGLENRHLVPLTTQPFWVRVKGVPLAFMERSTGQLIGDILGRFIETDSGRGGTCLGSFMKIKVIIDVTQPLKRCLCFTFLECSLWDSVINHGDFKNLVHGLEPRSKNGYMYLNG</sequence>
<dbReference type="InterPro" id="IPR040256">
    <property type="entry name" value="At4g02000-like"/>
</dbReference>
<proteinExistence type="predicted"/>
<dbReference type="Proteomes" id="UP000507222">
    <property type="component" value="Unassembled WGS sequence"/>
</dbReference>
<reference evidence="1 2" key="1">
    <citation type="submission" date="2020-05" db="EMBL/GenBank/DDBJ databases">
        <authorList>
            <person name="Campoy J."/>
            <person name="Schneeberger K."/>
            <person name="Spophaly S."/>
        </authorList>
    </citation>
    <scope>NUCLEOTIDE SEQUENCE [LARGE SCALE GENOMIC DNA]</scope>
    <source>
        <strain evidence="1">PruArmRojPasFocal</strain>
    </source>
</reference>
<name>A0A6J5TK70_PRUAR</name>
<gene>
    <name evidence="1" type="ORF">CURHAP_LOCUS5735</name>
</gene>
<protein>
    <submittedName>
        <fullName evidence="1">Uncharacterized protein</fullName>
    </submittedName>
</protein>
<dbReference type="AlphaFoldDB" id="A0A6J5TK70"/>
<evidence type="ECO:0000313" key="1">
    <source>
        <dbReference type="EMBL" id="CAB4264154.1"/>
    </source>
</evidence>
<dbReference type="PANTHER" id="PTHR31286">
    <property type="entry name" value="GLYCINE-RICH CELL WALL STRUCTURAL PROTEIN 1.8-LIKE"/>
    <property type="match status" value="1"/>
</dbReference>
<accession>A0A6J5TK70</accession>
<dbReference type="PANTHER" id="PTHR31286:SF178">
    <property type="entry name" value="DUF4283 DOMAIN-CONTAINING PROTEIN"/>
    <property type="match status" value="1"/>
</dbReference>